<keyword evidence="2" id="KW-1185">Reference proteome</keyword>
<dbReference type="Proteomes" id="UP000756346">
    <property type="component" value="Unassembled WGS sequence"/>
</dbReference>
<accession>A0A9P8Y2S7</accession>
<evidence type="ECO:0000313" key="1">
    <source>
        <dbReference type="EMBL" id="KAH7028140.1"/>
    </source>
</evidence>
<name>A0A9P8Y2S7_9PEZI</name>
<dbReference type="AlphaFoldDB" id="A0A9P8Y2S7"/>
<comment type="caution">
    <text evidence="1">The sequence shown here is derived from an EMBL/GenBank/DDBJ whole genome shotgun (WGS) entry which is preliminary data.</text>
</comment>
<reference evidence="1" key="1">
    <citation type="journal article" date="2021" name="Nat. Commun.">
        <title>Genetic determinants of endophytism in the Arabidopsis root mycobiome.</title>
        <authorList>
            <person name="Mesny F."/>
            <person name="Miyauchi S."/>
            <person name="Thiergart T."/>
            <person name="Pickel B."/>
            <person name="Atanasova L."/>
            <person name="Karlsson M."/>
            <person name="Huettel B."/>
            <person name="Barry K.W."/>
            <person name="Haridas S."/>
            <person name="Chen C."/>
            <person name="Bauer D."/>
            <person name="Andreopoulos W."/>
            <person name="Pangilinan J."/>
            <person name="LaButti K."/>
            <person name="Riley R."/>
            <person name="Lipzen A."/>
            <person name="Clum A."/>
            <person name="Drula E."/>
            <person name="Henrissat B."/>
            <person name="Kohler A."/>
            <person name="Grigoriev I.V."/>
            <person name="Martin F.M."/>
            <person name="Hacquard S."/>
        </authorList>
    </citation>
    <scope>NUCLEOTIDE SEQUENCE</scope>
    <source>
        <strain evidence="1">MPI-CAGE-CH-0230</strain>
    </source>
</reference>
<sequence>MAGNDTTMSPAPASVTSTTSQFIPAPLRPSHIHHPTRSVFLAGSTSSSLPGPSSDWRASLASSLANYQVTIFDPARPDWDASWRESADFAPWKEQVQWELDMQEAAAAVVVWFARDTKAPVSLLELGLVARQRAAGDGEGARRSKAVVVCEEGFWKEGNVRMVCERFGVEVVDGVGELVGCLKERFGLV</sequence>
<dbReference type="InterPro" id="IPR039470">
    <property type="entry name" value="Nuc_deoxyri_tr2"/>
</dbReference>
<dbReference type="Gene3D" id="3.40.50.450">
    <property type="match status" value="1"/>
</dbReference>
<dbReference type="RefSeq" id="XP_046010939.1">
    <property type="nucleotide sequence ID" value="XM_046154617.1"/>
</dbReference>
<dbReference type="GeneID" id="70184163"/>
<protein>
    <submittedName>
        <fullName evidence="1">Uncharacterized protein</fullName>
    </submittedName>
</protein>
<evidence type="ECO:0000313" key="2">
    <source>
        <dbReference type="Proteomes" id="UP000756346"/>
    </source>
</evidence>
<proteinExistence type="predicted"/>
<dbReference type="EMBL" id="JAGTJQ010000007">
    <property type="protein sequence ID" value="KAH7028140.1"/>
    <property type="molecule type" value="Genomic_DNA"/>
</dbReference>
<organism evidence="1 2">
    <name type="scientific">Microdochium trichocladiopsis</name>
    <dbReference type="NCBI Taxonomy" id="1682393"/>
    <lineage>
        <taxon>Eukaryota</taxon>
        <taxon>Fungi</taxon>
        <taxon>Dikarya</taxon>
        <taxon>Ascomycota</taxon>
        <taxon>Pezizomycotina</taxon>
        <taxon>Sordariomycetes</taxon>
        <taxon>Xylariomycetidae</taxon>
        <taxon>Xylariales</taxon>
        <taxon>Microdochiaceae</taxon>
        <taxon>Microdochium</taxon>
    </lineage>
</organism>
<gene>
    <name evidence="1" type="ORF">B0I36DRAFT_328662</name>
</gene>
<dbReference type="OrthoDB" id="2893324at2759"/>
<dbReference type="Pfam" id="PF15891">
    <property type="entry name" value="Nuc_deoxyri_tr2"/>
    <property type="match status" value="1"/>
</dbReference>